<feature type="transmembrane region" description="Helical" evidence="1">
    <location>
        <begin position="12"/>
        <end position="32"/>
    </location>
</feature>
<feature type="transmembrane region" description="Helical" evidence="1">
    <location>
        <begin position="295"/>
        <end position="315"/>
    </location>
</feature>
<evidence type="ECO:0000259" key="2">
    <source>
        <dbReference type="PROSITE" id="PS50056"/>
    </source>
</evidence>
<dbReference type="CDD" id="cd03386">
    <property type="entry name" value="PAP2_Aur1_like"/>
    <property type="match status" value="1"/>
</dbReference>
<protein>
    <submittedName>
        <fullName evidence="3">Phosphatase PAP2/dual specificity phosphatase family protein</fullName>
    </submittedName>
</protein>
<feature type="transmembrane region" description="Helical" evidence="1">
    <location>
        <begin position="91"/>
        <end position="111"/>
    </location>
</feature>
<feature type="transmembrane region" description="Helical" evidence="1">
    <location>
        <begin position="239"/>
        <end position="258"/>
    </location>
</feature>
<organism evidence="3 4">
    <name type="scientific">Uliginosibacterium silvisoli</name>
    <dbReference type="NCBI Taxonomy" id="3114758"/>
    <lineage>
        <taxon>Bacteria</taxon>
        <taxon>Pseudomonadati</taxon>
        <taxon>Pseudomonadota</taxon>
        <taxon>Betaproteobacteria</taxon>
        <taxon>Rhodocyclales</taxon>
        <taxon>Zoogloeaceae</taxon>
        <taxon>Uliginosibacterium</taxon>
    </lineage>
</organism>
<dbReference type="InterPro" id="IPR020422">
    <property type="entry name" value="TYR_PHOSPHATASE_DUAL_dom"/>
</dbReference>
<feature type="transmembrane region" description="Helical" evidence="1">
    <location>
        <begin position="162"/>
        <end position="180"/>
    </location>
</feature>
<dbReference type="RefSeq" id="WP_327597636.1">
    <property type="nucleotide sequence ID" value="NZ_JAYXHS010000001.1"/>
</dbReference>
<comment type="caution">
    <text evidence="3">The sequence shown here is derived from an EMBL/GenBank/DDBJ whole genome shotgun (WGS) entry which is preliminary data.</text>
</comment>
<keyword evidence="1" id="KW-0472">Membrane</keyword>
<feature type="transmembrane region" description="Helical" evidence="1">
    <location>
        <begin position="186"/>
        <end position="203"/>
    </location>
</feature>
<keyword evidence="4" id="KW-1185">Reference proteome</keyword>
<evidence type="ECO:0000256" key="1">
    <source>
        <dbReference type="SAM" id="Phobius"/>
    </source>
</evidence>
<dbReference type="InterPro" id="IPR000340">
    <property type="entry name" value="Dual-sp_phosphatase_cat-dom"/>
</dbReference>
<gene>
    <name evidence="3" type="ORF">VVD49_02965</name>
</gene>
<dbReference type="SUPFAM" id="SSF52799">
    <property type="entry name" value="(Phosphotyrosine protein) phosphatases II"/>
    <property type="match status" value="1"/>
</dbReference>
<dbReference type="EMBL" id="JAYXHS010000001">
    <property type="protein sequence ID" value="MEC5384665.1"/>
    <property type="molecule type" value="Genomic_DNA"/>
</dbReference>
<accession>A0ABU6K0C2</accession>
<dbReference type="PROSITE" id="PS50056">
    <property type="entry name" value="TYR_PHOSPHATASE_2"/>
    <property type="match status" value="1"/>
</dbReference>
<dbReference type="PANTHER" id="PTHR47216:SF4">
    <property type="entry name" value="OS01G0859400 PROTEIN"/>
    <property type="match status" value="1"/>
</dbReference>
<feature type="transmembrane region" description="Helical" evidence="1">
    <location>
        <begin position="58"/>
        <end position="79"/>
    </location>
</feature>
<feature type="domain" description="Tyrosine specific protein phosphatases" evidence="2">
    <location>
        <begin position="397"/>
        <end position="446"/>
    </location>
</feature>
<dbReference type="SMART" id="SM00195">
    <property type="entry name" value="DSPc"/>
    <property type="match status" value="1"/>
</dbReference>
<proteinExistence type="predicted"/>
<feature type="transmembrane region" description="Helical" evidence="1">
    <location>
        <begin position="136"/>
        <end position="155"/>
    </location>
</feature>
<keyword evidence="1" id="KW-1133">Transmembrane helix</keyword>
<feature type="transmembrane region" description="Helical" evidence="1">
    <location>
        <begin position="396"/>
        <end position="417"/>
    </location>
</feature>
<sequence length="456" mass="50848">MVRDVTLRKARRPWGAATVWCLVLAVLFFATYNATNWFTAQRASVGVMAFDWERHIPFLPWTIVPYWSIDLLYGVSLFICTTRYELTRHALRLLCAQLICIAGFLLFPLRFSFDRPATDGFFGLMFDTLAGFDRPFNQAPSLHICLLVILWYHYARHVRSTAGKLVLHGWFALIGISVLTTYQHHFVDLVAGVWAGLLCLFIVGEDVPAGDARGVPNAGRRWRATHGHVEPGRRRLARIYAVGSAFCLLPAFSGYLPAWLAWPVAWAGAALMLVAAIYAWGEGAHFGVKQGRRPWWLRALLAPYLLGARVNVWWWTMGLPAHVPITEGISLGRMPLNARELEQGRFDSVLNVSAELSCPASNIGHDAHPMLDLLPPRADQLEVGADKLEALRRRGTVLVCCALGFSRSAAVIAAWLVRYRHVPAADAVRSVQGRRPQVVLSAEVIARLQQVSVIQA</sequence>
<reference evidence="3 4" key="1">
    <citation type="submission" date="2024-01" db="EMBL/GenBank/DDBJ databases">
        <title>Uliginosibacterium soil sp. nov.</title>
        <authorList>
            <person name="Lv Y."/>
        </authorList>
    </citation>
    <scope>NUCLEOTIDE SEQUENCE [LARGE SCALE GENOMIC DNA]</scope>
    <source>
        <strain evidence="3 4">H3</strain>
    </source>
</reference>
<feature type="transmembrane region" description="Helical" evidence="1">
    <location>
        <begin position="264"/>
        <end position="283"/>
    </location>
</feature>
<evidence type="ECO:0000313" key="4">
    <source>
        <dbReference type="Proteomes" id="UP001331561"/>
    </source>
</evidence>
<dbReference type="Pfam" id="PF00782">
    <property type="entry name" value="DSPc"/>
    <property type="match status" value="1"/>
</dbReference>
<name>A0ABU6K0C2_9RHOO</name>
<dbReference type="InterPro" id="IPR000387">
    <property type="entry name" value="Tyr_Pase_dom"/>
</dbReference>
<evidence type="ECO:0000313" key="3">
    <source>
        <dbReference type="EMBL" id="MEC5384665.1"/>
    </source>
</evidence>
<dbReference type="InterPro" id="IPR029021">
    <property type="entry name" value="Prot-tyrosine_phosphatase-like"/>
</dbReference>
<keyword evidence="1" id="KW-0812">Transmembrane</keyword>
<dbReference type="PANTHER" id="PTHR47216">
    <property type="match status" value="1"/>
</dbReference>
<dbReference type="Gene3D" id="3.90.190.10">
    <property type="entry name" value="Protein tyrosine phosphatase superfamily"/>
    <property type="match status" value="1"/>
</dbReference>
<dbReference type="Proteomes" id="UP001331561">
    <property type="component" value="Unassembled WGS sequence"/>
</dbReference>